<dbReference type="InterPro" id="IPR002104">
    <property type="entry name" value="Integrase_catalytic"/>
</dbReference>
<keyword evidence="1" id="KW-0233">DNA recombination</keyword>
<proteinExistence type="predicted"/>
<dbReference type="SUPFAM" id="SSF56349">
    <property type="entry name" value="DNA breaking-rejoining enzymes"/>
    <property type="match status" value="1"/>
</dbReference>
<dbReference type="GO" id="GO:0006310">
    <property type="term" value="P:DNA recombination"/>
    <property type="evidence" value="ECO:0007669"/>
    <property type="project" value="UniProtKB-KW"/>
</dbReference>
<organism evidence="3">
    <name type="scientific">bioreactor metagenome</name>
    <dbReference type="NCBI Taxonomy" id="1076179"/>
    <lineage>
        <taxon>unclassified sequences</taxon>
        <taxon>metagenomes</taxon>
        <taxon>ecological metagenomes</taxon>
    </lineage>
</organism>
<comment type="caution">
    <text evidence="3">The sequence shown here is derived from an EMBL/GenBank/DDBJ whole genome shotgun (WGS) entry which is preliminary data.</text>
</comment>
<dbReference type="InterPro" id="IPR011010">
    <property type="entry name" value="DNA_brk_join_enz"/>
</dbReference>
<dbReference type="Gene3D" id="1.10.443.10">
    <property type="entry name" value="Intergrase catalytic core"/>
    <property type="match status" value="1"/>
</dbReference>
<feature type="domain" description="Tyr recombinase" evidence="2">
    <location>
        <begin position="162"/>
        <end position="267"/>
    </location>
</feature>
<dbReference type="GO" id="GO:0003677">
    <property type="term" value="F:DNA binding"/>
    <property type="evidence" value="ECO:0007669"/>
    <property type="project" value="InterPro"/>
</dbReference>
<dbReference type="GO" id="GO:0015074">
    <property type="term" value="P:DNA integration"/>
    <property type="evidence" value="ECO:0007669"/>
    <property type="project" value="InterPro"/>
</dbReference>
<dbReference type="AlphaFoldDB" id="A0A645EB63"/>
<evidence type="ECO:0000313" key="3">
    <source>
        <dbReference type="EMBL" id="MPM98368.1"/>
    </source>
</evidence>
<name>A0A645EB63_9ZZZZ</name>
<dbReference type="EMBL" id="VSSQ01044543">
    <property type="protein sequence ID" value="MPM98368.1"/>
    <property type="molecule type" value="Genomic_DNA"/>
</dbReference>
<protein>
    <submittedName>
        <fullName evidence="3">Tyrosine recombinase XerD</fullName>
    </submittedName>
</protein>
<dbReference type="Pfam" id="PF00589">
    <property type="entry name" value="Phage_integrase"/>
    <property type="match status" value="1"/>
</dbReference>
<evidence type="ECO:0000256" key="1">
    <source>
        <dbReference type="ARBA" id="ARBA00023172"/>
    </source>
</evidence>
<evidence type="ECO:0000259" key="2">
    <source>
        <dbReference type="PROSITE" id="PS51898"/>
    </source>
</evidence>
<reference evidence="3" key="1">
    <citation type="submission" date="2019-08" db="EMBL/GenBank/DDBJ databases">
        <authorList>
            <person name="Kucharzyk K."/>
            <person name="Murdoch R.W."/>
            <person name="Higgins S."/>
            <person name="Loffler F."/>
        </authorList>
    </citation>
    <scope>NUCLEOTIDE SEQUENCE</scope>
</reference>
<dbReference type="PROSITE" id="PS51898">
    <property type="entry name" value="TYR_RECOMBINASE"/>
    <property type="match status" value="1"/>
</dbReference>
<dbReference type="InterPro" id="IPR013762">
    <property type="entry name" value="Integrase-like_cat_sf"/>
</dbReference>
<accession>A0A645EB63</accession>
<sequence length="267" mass="30395">MESTLGLVIAWSLIVFFIVSRINPLRYCLELHEPKHRHAAKKNPLTEPFHRAVRIVIHSPCYKKIHDDYCATKHHLKSKSQEFISYAIRKFCNCLEAKGIKCFSDLTIGSLLAIVASFKSSNPRSMSRLVLGIGHFFEYLNSEGLSAITFPFSLLHVQQRSERIPSYSKQEVKALLHACNRSTPSGKRGYAIILLAVTCGLRQCDIQKLTLQSIDWHTYKLLVLQEKTQSYVTLPLLSETGNAVAEYILNARPRNCESDIFFTMFTT</sequence>
<gene>
    <name evidence="3" type="primary">xerD_90</name>
    <name evidence="3" type="ORF">SDC9_145554</name>
</gene>